<dbReference type="Gene3D" id="2.60.40.150">
    <property type="entry name" value="C2 domain"/>
    <property type="match status" value="1"/>
</dbReference>
<dbReference type="Pfam" id="PF00054">
    <property type="entry name" value="Laminin_G_1"/>
    <property type="match status" value="1"/>
</dbReference>
<comment type="caution">
    <text evidence="1">Lacks conserved residue(s) required for the propagation of feature annotation.</text>
</comment>
<protein>
    <submittedName>
        <fullName evidence="4">Uncharacterized protein</fullName>
    </submittedName>
</protein>
<dbReference type="SUPFAM" id="SSF49562">
    <property type="entry name" value="C2 domain (Calcium/lipid-binding domain, CaLB)"/>
    <property type="match status" value="1"/>
</dbReference>
<reference evidence="4 5" key="1">
    <citation type="submission" date="2022-05" db="EMBL/GenBank/DDBJ databases">
        <authorList>
            <consortium name="Genoscope - CEA"/>
            <person name="William W."/>
        </authorList>
    </citation>
    <scope>NUCLEOTIDE SEQUENCE [LARGE SCALE GENOMIC DNA]</scope>
</reference>
<evidence type="ECO:0000313" key="5">
    <source>
        <dbReference type="Proteomes" id="UP001159427"/>
    </source>
</evidence>
<evidence type="ECO:0000313" key="4">
    <source>
        <dbReference type="EMBL" id="CAH3022442.1"/>
    </source>
</evidence>
<feature type="domain" description="C2" evidence="2">
    <location>
        <begin position="188"/>
        <end position="314"/>
    </location>
</feature>
<dbReference type="PANTHER" id="PTHR15036:SF67">
    <property type="entry name" value="LAMININ SUBUNIT ALPHA-LIKE PROTEIN"/>
    <property type="match status" value="1"/>
</dbReference>
<dbReference type="Pfam" id="PF02210">
    <property type="entry name" value="Laminin_G_2"/>
    <property type="match status" value="3"/>
</dbReference>
<dbReference type="InterPro" id="IPR050372">
    <property type="entry name" value="Neurexin-related_CASP"/>
</dbReference>
<evidence type="ECO:0000259" key="3">
    <source>
        <dbReference type="PROSITE" id="PS50025"/>
    </source>
</evidence>
<dbReference type="PROSITE" id="PS50025">
    <property type="entry name" value="LAM_G_DOMAIN"/>
    <property type="match status" value="2"/>
</dbReference>
<dbReference type="InterPro" id="IPR013320">
    <property type="entry name" value="ConA-like_dom_sf"/>
</dbReference>
<evidence type="ECO:0000256" key="1">
    <source>
        <dbReference type="PROSITE-ProRule" id="PRU00122"/>
    </source>
</evidence>
<dbReference type="PANTHER" id="PTHR15036">
    <property type="entry name" value="PIKACHURIN-LIKE PROTEIN"/>
    <property type="match status" value="1"/>
</dbReference>
<dbReference type="InterPro" id="IPR000008">
    <property type="entry name" value="C2_dom"/>
</dbReference>
<dbReference type="Pfam" id="PF00168">
    <property type="entry name" value="C2"/>
    <property type="match status" value="1"/>
</dbReference>
<dbReference type="SMART" id="SM00239">
    <property type="entry name" value="C2"/>
    <property type="match status" value="1"/>
</dbReference>
<dbReference type="InterPro" id="IPR001791">
    <property type="entry name" value="Laminin_G"/>
</dbReference>
<dbReference type="InterPro" id="IPR035892">
    <property type="entry name" value="C2_domain_sf"/>
</dbReference>
<name>A0ABN8LYR2_9CNID</name>
<dbReference type="Proteomes" id="UP001159427">
    <property type="component" value="Unassembled WGS sequence"/>
</dbReference>
<dbReference type="CDD" id="cd00110">
    <property type="entry name" value="LamG"/>
    <property type="match status" value="3"/>
</dbReference>
<dbReference type="PROSITE" id="PS50004">
    <property type="entry name" value="C2"/>
    <property type="match status" value="1"/>
</dbReference>
<feature type="domain" description="Laminin G" evidence="3">
    <location>
        <begin position="949"/>
        <end position="1133"/>
    </location>
</feature>
<dbReference type="EMBL" id="CALNXI010000219">
    <property type="protein sequence ID" value="CAH3022442.1"/>
    <property type="molecule type" value="Genomic_DNA"/>
</dbReference>
<organism evidence="4 5">
    <name type="scientific">Porites evermanni</name>
    <dbReference type="NCBI Taxonomy" id="104178"/>
    <lineage>
        <taxon>Eukaryota</taxon>
        <taxon>Metazoa</taxon>
        <taxon>Cnidaria</taxon>
        <taxon>Anthozoa</taxon>
        <taxon>Hexacorallia</taxon>
        <taxon>Scleractinia</taxon>
        <taxon>Fungiina</taxon>
        <taxon>Poritidae</taxon>
        <taxon>Porites</taxon>
    </lineage>
</organism>
<dbReference type="SMART" id="SM00282">
    <property type="entry name" value="LamG"/>
    <property type="match status" value="3"/>
</dbReference>
<dbReference type="Gene3D" id="2.60.120.200">
    <property type="match status" value="4"/>
</dbReference>
<proteinExistence type="predicted"/>
<evidence type="ECO:0000259" key="2">
    <source>
        <dbReference type="PROSITE" id="PS50004"/>
    </source>
</evidence>
<sequence>MREGKQRTISARDYVSVVNELVRDVLAAINEHFAAASQDLTDSAEVLSLTRERNFSQYTTNITNITHLAENASTYAKETLKKVFSQLFLAHELGASVEIRAANFTEIQAAWNQSHTQFLNTMEQVYNHSHEIQTILMETKRLVDEELLTLNRTETSLLKTNATLINTWNVLKEGTLLLEKYRRTILFVSGELEISMLRYELERTKFVVRVMKGRNLPVRDSPAKTSDPYVVISTIPDWNNEGTMRTSPVKGNVNPVFPFELFSFTISMEQLNYTKVRLAVYDHDPGDEDDFLGVVFIDLATAGDFFNSVITKWYPLLPQLGLSDISLQQAQNQASYLESLAYQMELTFNSSRAQGSLPLLAIDRYSEIEELVNRSLDLVELANITISSITKKLSVISLADLKHNAEMAWSSLRDLYNVTLERNSTAHGLEKDIYEANTTFLNSLALWNEIYDKFPVIQNAAVRLQASASGAPDVIPFLMDARNEVQNASLMLTGLELHLSNMQQLIELLLRKTTAIKNNSDNGIMMMNNALVNVQNITTRLTPNPDEPPVNVTVREATVVMTSLPPLRQRIESHMENASNKLNQIRGMVASIPLALHLTNDSSITFVPSRRTIESPSINEISVAQNSLELKNDTWYNVYFTRFGAEGFLTVSGDSERSETFRVNGSSNNEDKKLKLTNQSVIYVGGLPADLKESLQVSNYFKGIIDNLIIDSIRYNLWNPKQAYGDGRLYAVSRHRRPFYPQNGKAVSFYSNGYIQHALGPFNNSMGYTEVEVEFRTLHQNGIIMAVSNKQQKYVFVIYLQHGRVYFYFQTGQSDTGITLESVRSSYGDGRWYQVRVIRTSVNATLAVNLVGSRETPDGRFVDNGITAFESGHEITFGDLHPNRPNSGRPFSTTDPFSGDMNNLRLFSEETASLVSRTFNDAALMTAKQGVSFSGVIKGPIEHGTRFYGYREEVEECSHASIDIGSETGDMTSLTFTFKTSEESGVLLYSGNDESPTLYLTLLHGDLLLWLGDLKSPAVFSSSNITFSDNSWYVLRLTAVENRYLLYVNDTFLYSGVWNIPGSTLTLRKPFYMGGVPRNMSAVYVPFALCFQGGMKDLVINSRNVSFFSGRTIGVSSAGVIPARVPPPVPKTCSASLDPSTSSNNPKTVHFGLLESKRQSYIGFNLTGERNAEFSSDFVVGLYFRALSDDGLLLYGTDNDTHPTQFFSLELVRGRLVYKFDSGRGLVSMTTKDKYSGKVTHAMMWPNQVLASMVRPGQDSTTSR</sequence>
<accession>A0ABN8LYR2</accession>
<gene>
    <name evidence="4" type="ORF">PEVE_00015408</name>
</gene>
<feature type="domain" description="Laminin G" evidence="3">
    <location>
        <begin position="746"/>
        <end position="957"/>
    </location>
</feature>
<comment type="caution">
    <text evidence="4">The sequence shown here is derived from an EMBL/GenBank/DDBJ whole genome shotgun (WGS) entry which is preliminary data.</text>
</comment>
<keyword evidence="5" id="KW-1185">Reference proteome</keyword>
<dbReference type="SUPFAM" id="SSF49899">
    <property type="entry name" value="Concanavalin A-like lectins/glucanases"/>
    <property type="match status" value="4"/>
</dbReference>